<keyword evidence="2" id="KW-1185">Reference proteome</keyword>
<reference evidence="1 2" key="2">
    <citation type="journal article" date="2012" name="Stand. Genomic Sci.">
        <title>Complete genome sequence of the sulfate-reducing firmicute Desulfotomaculum ruminis type strain (DL(T)).</title>
        <authorList>
            <person name="Spring S."/>
            <person name="Visser M."/>
            <person name="Lu M."/>
            <person name="Copeland A."/>
            <person name="Lapidus A."/>
            <person name="Lucas S."/>
            <person name="Cheng J.F."/>
            <person name="Han C."/>
            <person name="Tapia R."/>
            <person name="Goodwin L.A."/>
            <person name="Pitluck S."/>
            <person name="Ivanova N."/>
            <person name="Land M."/>
            <person name="Hauser L."/>
            <person name="Larimer F."/>
            <person name="Rohde M."/>
            <person name="Goker M."/>
            <person name="Detter J.C."/>
            <person name="Kyrpides N.C."/>
            <person name="Woyke T."/>
            <person name="Schaap P.J."/>
            <person name="Plugge C.M."/>
            <person name="Muyzer G."/>
            <person name="Kuever J."/>
            <person name="Pereira I.A."/>
            <person name="Parshina S.N."/>
            <person name="Bernier-Latmani R."/>
            <person name="Stams A.J."/>
            <person name="Klenk H.P."/>
        </authorList>
    </citation>
    <scope>NUCLEOTIDE SEQUENCE [LARGE SCALE GENOMIC DNA]</scope>
    <source>
        <strain evidence="2">ATCC 23193 / DSM 2154 / NCIB 8452 / DL</strain>
    </source>
</reference>
<sequence>MTGADELTTHLSKVLEDLRRAVDASMVIRARSKADAKMVARIWESFLKAFIGYIMKRGKETGQNLLQDISFRNIWFR</sequence>
<proteinExistence type="predicted"/>
<accession>F6DL98</accession>
<gene>
    <name evidence="1" type="ordered locus">Desru_1044</name>
</gene>
<dbReference type="KEGG" id="dru:Desru_1044"/>
<dbReference type="AlphaFoldDB" id="F6DL98"/>
<dbReference type="HOGENOM" id="CLU_197534_0_0_9"/>
<organism evidence="1 2">
    <name type="scientific">Desulforamulus ruminis (strain ATCC 23193 / DSM 2154 / NCIMB 8452 / DL)</name>
    <name type="common">Desulfotomaculum ruminis</name>
    <dbReference type="NCBI Taxonomy" id="696281"/>
    <lineage>
        <taxon>Bacteria</taxon>
        <taxon>Bacillati</taxon>
        <taxon>Bacillota</taxon>
        <taxon>Clostridia</taxon>
        <taxon>Eubacteriales</taxon>
        <taxon>Peptococcaceae</taxon>
        <taxon>Desulforamulus</taxon>
    </lineage>
</organism>
<dbReference type="EMBL" id="CP002780">
    <property type="protein sequence ID" value="AEG59319.1"/>
    <property type="molecule type" value="Genomic_DNA"/>
</dbReference>
<dbReference type="OrthoDB" id="2905737at2"/>
<protein>
    <submittedName>
        <fullName evidence="1">Uncharacterized protein</fullName>
    </submittedName>
</protein>
<evidence type="ECO:0000313" key="1">
    <source>
        <dbReference type="EMBL" id="AEG59319.1"/>
    </source>
</evidence>
<evidence type="ECO:0000313" key="2">
    <source>
        <dbReference type="Proteomes" id="UP000009234"/>
    </source>
</evidence>
<reference evidence="2" key="1">
    <citation type="submission" date="2011-05" db="EMBL/GenBank/DDBJ databases">
        <title>Complete sequence of Desulfotomaculum ruminis DSM 2154.</title>
        <authorList>
            <person name="Lucas S."/>
            <person name="Copeland A."/>
            <person name="Lapidus A."/>
            <person name="Cheng J.-F."/>
            <person name="Goodwin L."/>
            <person name="Pitluck S."/>
            <person name="Lu M."/>
            <person name="Detter J.C."/>
            <person name="Han C."/>
            <person name="Tapia R."/>
            <person name="Land M."/>
            <person name="Hauser L."/>
            <person name="Kyrpides N."/>
            <person name="Ivanova N."/>
            <person name="Mikhailova N."/>
            <person name="Pagani I."/>
            <person name="Stams A.J.M."/>
            <person name="Plugge C.M."/>
            <person name="Muyzer G."/>
            <person name="Kuever J."/>
            <person name="Parshina S.N."/>
            <person name="Ivanova A.E."/>
            <person name="Nazina T.N."/>
            <person name="Brambilla E."/>
            <person name="Spring S."/>
            <person name="Klenk H.-P."/>
            <person name="Woyke T."/>
        </authorList>
    </citation>
    <scope>NUCLEOTIDE SEQUENCE [LARGE SCALE GENOMIC DNA]</scope>
    <source>
        <strain evidence="2">ATCC 23193 / DSM 2154 / NCIB 8452 / DL</strain>
    </source>
</reference>
<name>F6DL98_DESRL</name>
<dbReference type="RefSeq" id="WP_013841090.1">
    <property type="nucleotide sequence ID" value="NC_015589.1"/>
</dbReference>
<dbReference type="STRING" id="696281.Desru_1044"/>
<dbReference type="Proteomes" id="UP000009234">
    <property type="component" value="Chromosome"/>
</dbReference>